<organism evidence="2 3">
    <name type="scientific">Yersinia pestis PY-08</name>
    <dbReference type="NCBI Taxonomy" id="992134"/>
    <lineage>
        <taxon>Bacteria</taxon>
        <taxon>Pseudomonadati</taxon>
        <taxon>Pseudomonadota</taxon>
        <taxon>Gammaproteobacteria</taxon>
        <taxon>Enterobacterales</taxon>
        <taxon>Yersiniaceae</taxon>
        <taxon>Yersinia</taxon>
    </lineage>
</organism>
<evidence type="ECO:0000313" key="2">
    <source>
        <dbReference type="EMBL" id="EIR20475.1"/>
    </source>
</evidence>
<dbReference type="EMBL" id="AKRT01000239">
    <property type="protein sequence ID" value="EIR20475.1"/>
    <property type="molecule type" value="Genomic_DNA"/>
</dbReference>
<proteinExistence type="predicted"/>
<dbReference type="Pfam" id="PF12486">
    <property type="entry name" value="VasL"/>
    <property type="match status" value="1"/>
</dbReference>
<dbReference type="InterPro" id="IPR021069">
    <property type="entry name" value="ImpA_C"/>
</dbReference>
<comment type="caution">
    <text evidence="2">The sequence shown here is derived from an EMBL/GenBank/DDBJ whole genome shotgun (WGS) entry which is preliminary data.</text>
</comment>
<protein>
    <submittedName>
        <fullName evidence="2">ImpA domain family protein</fullName>
    </submittedName>
</protein>
<evidence type="ECO:0000313" key="3">
    <source>
        <dbReference type="Proteomes" id="UP000003231"/>
    </source>
</evidence>
<feature type="domain" description="ImpA C-terminal" evidence="1">
    <location>
        <begin position="2"/>
        <end position="80"/>
    </location>
</feature>
<name>A0AB72ZMB1_YERPE</name>
<reference evidence="2 3" key="1">
    <citation type="submission" date="2012-05" db="EMBL/GenBank/DDBJ databases">
        <title>Genome sequence of Yersinia Pestis PY-08.</title>
        <authorList>
            <person name="Santana-Cruz I."/>
            <person name="Sengamalay N."/>
            <person name="McCracken C."/>
            <person name="Daugherty S.C."/>
            <person name="Maroo A."/>
            <person name="Vara P.G."/>
            <person name="Tallon L.J."/>
            <person name="Sadzewicz L."/>
            <person name="Vinetz J.M."/>
            <person name="Cespedes Zambrano M.J."/>
            <person name="Fraser-Liggett C.M."/>
            <person name="Tettelin H."/>
        </authorList>
    </citation>
    <scope>NUCLEOTIDE SEQUENCE [LARGE SCALE GENOMIC DNA]</scope>
    <source>
        <strain evidence="2 3">PY-08</strain>
    </source>
</reference>
<gene>
    <name evidence="2" type="ORF">YPPY08_1786</name>
</gene>
<dbReference type="AlphaFoldDB" id="A0AB72ZMB1"/>
<sequence>MRQLAERLNSLDEKKRGYMTVSELKSAVFAIQQPLAQAVPLEELLRQYQEQLESGQTPSSALRQQIDSRFSQLLNRYALLVVPPGVQ</sequence>
<dbReference type="Proteomes" id="UP000003231">
    <property type="component" value="Unassembled WGS sequence"/>
</dbReference>
<accession>A0AB72ZMB1</accession>
<evidence type="ECO:0000259" key="1">
    <source>
        <dbReference type="Pfam" id="PF12486"/>
    </source>
</evidence>